<gene>
    <name evidence="2" type="ORF">SXCG_00034</name>
    <name evidence="1" type="ORF">SXFG_00073</name>
</gene>
<dbReference type="Proteomes" id="UP000014318">
    <property type="component" value="Segment"/>
</dbReference>
<dbReference type="EMBL" id="HQ634178">
    <property type="protein sequence ID" value="AGN33890.1"/>
    <property type="molecule type" value="Genomic_DNA"/>
</dbReference>
<evidence type="ECO:0000313" key="1">
    <source>
        <dbReference type="EMBL" id="AET72623.1"/>
    </source>
</evidence>
<reference evidence="2 3" key="1">
    <citation type="submission" date="2010-11" db="EMBL/GenBank/DDBJ databases">
        <title>The Genome Sequence of Synechococcus phage S-CAM8 0608BI06.</title>
        <authorList>
            <consortium name="The Broad Institute Genome Sequencing Platform"/>
            <person name="Henn M.R."/>
            <person name="Martiny J."/>
            <person name="Weihe C."/>
            <person name="Levin J."/>
            <person name="Malboeuf C."/>
            <person name="Casali M."/>
            <person name="Russ C."/>
            <person name="Lennon N."/>
            <person name="Chapman S.B."/>
            <person name="Erlich R."/>
            <person name="Young S.K."/>
            <person name="Yandava C."/>
            <person name="Zeng Q."/>
            <person name="Alvarado L."/>
            <person name="Anderson S."/>
            <person name="Berlin A."/>
            <person name="Chen Z."/>
            <person name="Freedman E."/>
            <person name="Gellesch M."/>
            <person name="Goldberg J."/>
            <person name="Green L."/>
            <person name="Griggs A."/>
            <person name="Gujja S."/>
            <person name="Heilman E.R."/>
            <person name="Heiman D."/>
            <person name="Hollinger A."/>
            <person name="Howarth C."/>
            <person name="Larson L."/>
            <person name="Mehta T."/>
            <person name="Pearson M."/>
            <person name="Roberts A."/>
            <person name="Ryan E."/>
            <person name="Saif S."/>
            <person name="Shea T."/>
            <person name="Shenoy N."/>
            <person name="Sisk P."/>
            <person name="Stolte C."/>
            <person name="Sykes S."/>
            <person name="White J."/>
            <person name="Haas B."/>
            <person name="Nusbaum C."/>
            <person name="Birren B."/>
        </authorList>
    </citation>
    <scope>NUCLEOTIDE SEQUENCE [LARGE SCALE GENOMIC DNA]</scope>
    <source>
        <strain evidence="2">S-CAM8 06008BI06</strain>
    </source>
</reference>
<sequence length="66" mass="7919">MMQFLHSPILDRDEKMVLKDALILYVSDMQKRYYADGVIPEDAYLSKMERVKEIVEILHLSELYRQ</sequence>
<keyword evidence="3" id="KW-1185">Reference proteome</keyword>
<dbReference type="Proteomes" id="UP000297591">
    <property type="component" value="Segment"/>
</dbReference>
<proteinExistence type="predicted"/>
<protein>
    <submittedName>
        <fullName evidence="1">Gp59</fullName>
    </submittedName>
</protein>
<dbReference type="GeneID" id="16045295"/>
<organism evidence="1 4">
    <name type="scientific">Synechococcus phage S-CAM8</name>
    <dbReference type="NCBI Taxonomy" id="754038"/>
    <lineage>
        <taxon>Viruses</taxon>
        <taxon>Duplodnaviria</taxon>
        <taxon>Heunggongvirae</taxon>
        <taxon>Uroviricota</taxon>
        <taxon>Caudoviricetes</taxon>
        <taxon>Pantevenvirales</taxon>
        <taxon>Kyanoviridae</taxon>
        <taxon>Neritesvirus</taxon>
        <taxon>Neritesvirus scam8</taxon>
    </lineage>
</organism>
<name>G8EXT3_9CAUD</name>
<evidence type="ECO:0000313" key="4">
    <source>
        <dbReference type="Proteomes" id="UP000297591"/>
    </source>
</evidence>
<dbReference type="KEGG" id="vg:16045295"/>
<dbReference type="RefSeq" id="YP_008125583.1">
    <property type="nucleotide sequence ID" value="NC_021530.1"/>
</dbReference>
<reference evidence="1 4" key="2">
    <citation type="submission" date="2010-12" db="EMBL/GenBank/DDBJ databases">
        <title>The Genome Sequence of Synechococcus phage S-CAM8 0608SB47.</title>
        <authorList>
            <consortium name="The Broad Institute Genome Sequencing Platform"/>
            <person name="Henn M.R."/>
            <person name="Martiny J."/>
            <person name="Weihe C."/>
            <person name="Levin J."/>
            <person name="Malboeuf C."/>
            <person name="Casali M."/>
            <person name="Russ C."/>
            <person name="Lennon N."/>
            <person name="Chapman S.B."/>
            <person name="Erlich R."/>
            <person name="Young S.K."/>
            <person name="Yandava C."/>
            <person name="Zeng Q."/>
            <person name="Alvarado L."/>
            <person name="Anderson S."/>
            <person name="Berlin A."/>
            <person name="Chen Z."/>
            <person name="Freedman E."/>
            <person name="Gellesch M."/>
            <person name="Goldberg J."/>
            <person name="Green L."/>
            <person name="Griggs A."/>
            <person name="Gujja S."/>
            <person name="Heilman E.R."/>
            <person name="Heiman D."/>
            <person name="Hollinger A."/>
            <person name="Howarth C."/>
            <person name="Larson L."/>
            <person name="Mehta T."/>
            <person name="Pearson M."/>
            <person name="Roberts A."/>
            <person name="Ryan E."/>
            <person name="Saif S."/>
            <person name="Shea T."/>
            <person name="Shenoy N."/>
            <person name="Sisk P."/>
            <person name="Stolte C."/>
            <person name="Sykes S."/>
            <person name="White J."/>
            <person name="Haas B."/>
            <person name="Nusbaum C."/>
            <person name="Birren B."/>
        </authorList>
    </citation>
    <scope>NUCLEOTIDE SEQUENCE [LARGE SCALE GENOMIC DNA]</scope>
    <source>
        <strain evidence="1 4">0608SB47</strain>
    </source>
</reference>
<evidence type="ECO:0000313" key="2">
    <source>
        <dbReference type="EMBL" id="AGN33890.1"/>
    </source>
</evidence>
<evidence type="ECO:0000313" key="3">
    <source>
        <dbReference type="Proteomes" id="UP000014318"/>
    </source>
</evidence>
<dbReference type="OrthoDB" id="25774at10239"/>
<accession>G8EXT3</accession>
<dbReference type="EMBL" id="JF974299">
    <property type="protein sequence ID" value="AET72623.1"/>
    <property type="molecule type" value="Genomic_DNA"/>
</dbReference>